<evidence type="ECO:0000256" key="1">
    <source>
        <dbReference type="ARBA" id="ARBA00006974"/>
    </source>
</evidence>
<dbReference type="Proteomes" id="UP000685013">
    <property type="component" value="Chromosome 11"/>
</dbReference>
<evidence type="ECO:0008006" key="4">
    <source>
        <dbReference type="Google" id="ProtNLM"/>
    </source>
</evidence>
<evidence type="ECO:0000313" key="2">
    <source>
        <dbReference type="EMBL" id="KAG6588982.1"/>
    </source>
</evidence>
<dbReference type="InterPro" id="IPR003676">
    <property type="entry name" value="SAUR_fam"/>
</dbReference>
<dbReference type="Pfam" id="PF02519">
    <property type="entry name" value="Auxin_inducible"/>
    <property type="match status" value="1"/>
</dbReference>
<comment type="caution">
    <text evidence="2">The sequence shown here is derived from an EMBL/GenBank/DDBJ whole genome shotgun (WGS) entry which is preliminary data.</text>
</comment>
<reference evidence="2 3" key="1">
    <citation type="journal article" date="2021" name="Hortic Res">
        <title>The domestication of Cucurbita argyrosperma as revealed by the genome of its wild relative.</title>
        <authorList>
            <person name="Barrera-Redondo J."/>
            <person name="Sanchez-de la Vega G."/>
            <person name="Aguirre-Liguori J.A."/>
            <person name="Castellanos-Morales G."/>
            <person name="Gutierrez-Guerrero Y.T."/>
            <person name="Aguirre-Dugua X."/>
            <person name="Aguirre-Planter E."/>
            <person name="Tenaillon M.I."/>
            <person name="Lira-Saade R."/>
            <person name="Eguiarte L.E."/>
        </authorList>
    </citation>
    <scope>NUCLEOTIDE SEQUENCE [LARGE SCALE GENOMIC DNA]</scope>
    <source>
        <strain evidence="2">JBR-2021</strain>
    </source>
</reference>
<feature type="non-terminal residue" evidence="2">
    <location>
        <position position="1"/>
    </location>
</feature>
<proteinExistence type="inferred from homology"/>
<dbReference type="GO" id="GO:0009733">
    <property type="term" value="P:response to auxin"/>
    <property type="evidence" value="ECO:0007669"/>
    <property type="project" value="InterPro"/>
</dbReference>
<comment type="similarity">
    <text evidence="1">Belongs to the ARG7 family.</text>
</comment>
<name>A0AAV6MZ02_9ROSI</name>
<keyword evidence="3" id="KW-1185">Reference proteome</keyword>
<protein>
    <recommendedName>
        <fullName evidence="4">Auxin-induced protein 15A-like</fullName>
    </recommendedName>
</protein>
<accession>A0AAV6MZ02</accession>
<dbReference type="EMBL" id="JAGKQH010000011">
    <property type="protein sequence ID" value="KAG6588982.1"/>
    <property type="molecule type" value="Genomic_DNA"/>
</dbReference>
<organism evidence="2 3">
    <name type="scientific">Cucurbita argyrosperma subsp. sororia</name>
    <dbReference type="NCBI Taxonomy" id="37648"/>
    <lineage>
        <taxon>Eukaryota</taxon>
        <taxon>Viridiplantae</taxon>
        <taxon>Streptophyta</taxon>
        <taxon>Embryophyta</taxon>
        <taxon>Tracheophyta</taxon>
        <taxon>Spermatophyta</taxon>
        <taxon>Magnoliopsida</taxon>
        <taxon>eudicotyledons</taxon>
        <taxon>Gunneridae</taxon>
        <taxon>Pentapetalae</taxon>
        <taxon>rosids</taxon>
        <taxon>fabids</taxon>
        <taxon>Cucurbitales</taxon>
        <taxon>Cucurbitaceae</taxon>
        <taxon>Cucurbiteae</taxon>
        <taxon>Cucurbita</taxon>
    </lineage>
</organism>
<dbReference type="AlphaFoldDB" id="A0AAV6MZ02"/>
<sequence length="100" mass="11301">MGFRLPRIVHARQSLQRSSSTVNGASPRAVDVPKGYFTVYVGEEQKKRFFIPLSYFNQPSFQDLLSQVEEEFGYDHPMGGITIPCSEDYFLDLTCSLNGS</sequence>
<gene>
    <name evidence="2" type="ORF">SDJN03_17547</name>
</gene>
<evidence type="ECO:0000313" key="3">
    <source>
        <dbReference type="Proteomes" id="UP000685013"/>
    </source>
</evidence>
<dbReference type="PANTHER" id="PTHR31929">
    <property type="entry name" value="SAUR-LIKE AUXIN-RESPONSIVE PROTEIN FAMILY-RELATED"/>
    <property type="match status" value="1"/>
</dbReference>